<dbReference type="EMBL" id="CP040882">
    <property type="protein sequence ID" value="QDA54099.1"/>
    <property type="molecule type" value="Genomic_DNA"/>
</dbReference>
<dbReference type="InterPro" id="IPR006315">
    <property type="entry name" value="OM_autotransptr_brl_dom"/>
</dbReference>
<reference evidence="3" key="1">
    <citation type="submission" date="2019-06" db="EMBL/GenBank/DDBJ databases">
        <authorList>
            <person name="Oh B.S."/>
        </authorList>
    </citation>
    <scope>NUCLEOTIDE SEQUENCE [LARGE SCALE GENOMIC DNA]</scope>
    <source>
        <strain evidence="3">KGMB03119</strain>
    </source>
</reference>
<dbReference type="InterPro" id="IPR036709">
    <property type="entry name" value="Autotransporte_beta_dom_sf"/>
</dbReference>
<dbReference type="SMART" id="SM00869">
    <property type="entry name" value="Autotransporter"/>
    <property type="match status" value="1"/>
</dbReference>
<evidence type="ECO:0000313" key="2">
    <source>
        <dbReference type="EMBL" id="QDA54099.1"/>
    </source>
</evidence>
<evidence type="ECO:0000259" key="1">
    <source>
        <dbReference type="PROSITE" id="PS51208"/>
    </source>
</evidence>
<proteinExistence type="predicted"/>
<accession>A0ABX5VDF4</accession>
<organism evidence="2 3">
    <name type="scientific">Sutterella faecalis</name>
    <dbReference type="NCBI Taxonomy" id="2584944"/>
    <lineage>
        <taxon>Bacteria</taxon>
        <taxon>Pseudomonadati</taxon>
        <taxon>Pseudomonadota</taxon>
        <taxon>Betaproteobacteria</taxon>
        <taxon>Burkholderiales</taxon>
        <taxon>Sutterellaceae</taxon>
        <taxon>Sutterella</taxon>
    </lineage>
</organism>
<keyword evidence="3" id="KW-1185">Reference proteome</keyword>
<dbReference type="Proteomes" id="UP000308889">
    <property type="component" value="Chromosome"/>
</dbReference>
<name>A0ABX5VDF4_9BURK</name>
<feature type="domain" description="Autotransporter" evidence="1">
    <location>
        <begin position="714"/>
        <end position="1005"/>
    </location>
</feature>
<dbReference type="Gene3D" id="2.40.128.130">
    <property type="entry name" value="Autotransporter beta-domain"/>
    <property type="match status" value="1"/>
</dbReference>
<evidence type="ECO:0000313" key="3">
    <source>
        <dbReference type="Proteomes" id="UP000308889"/>
    </source>
</evidence>
<dbReference type="PROSITE" id="PS51208">
    <property type="entry name" value="AUTOTRANSPORTER"/>
    <property type="match status" value="1"/>
</dbReference>
<dbReference type="RefSeq" id="WP_139687567.1">
    <property type="nucleotide sequence ID" value="NZ_CP040882.1"/>
</dbReference>
<sequence length="1005" mass="109451">MEKERRFSCCCICCVNFYFWGGGVNAQTISLDISSFATPIITTPGPHAHKTDNPDESGIIFDYTDRKPSTIYIGNTLKPDDALDLNPDLMYKAIQENWGKVGSTAAKGDSGFSGSILDIFQNESKPTISAGSISLNNGAGKVILNEGLKEISFQKWDLKKGVATYDGIIKTGSARGGSGIPVAVQIEKIEINSGKELDISGRGTGEYTNNKSNPQDYLVIANGITGAGGIRVTDSLYLGGTNTFTGPVTVSPGKSLVLWDKKALTNASDITLEAGAELWFGNFKSGQDNKTIPNLKKLTLHGSPNANATTYIRDGYFNLSGNDAYLSIDDGGASASSGTLEASLHRAFVTLNDGAELRMNYYDKFDPKRSHLAVLTVGYYPDDNVTYEKSTLTIGNNSEAWIGNGYIKVLNKSELTLDKNSAIYLGSHADGLFEQGSATPENKHFSIELESGSTLNVNLDENNQINADHIISKDHTHAVIGKLDATENTPWFNLTNTETGTAAAGVNLSMTQSVIDRVTQKVQAYSQEDQVLAGQDNIKALKKLLETGELSTKQTTLQGLYDAVVTNNKKLTSEEFYNAMGAFLTLGLKREEGWQDYRFTMDANGVYINGESIRQWGNMTQVKLSLQNLTNETVAMLFNDHDHVPVSGAVNLIHHVVEYNTMDKNPPDFYLAARMIDSAGQLISVGGAQTIAWDMLQNRRDSFSRQRDRAFERILPKETNLWADGLYMRNSSNGLWNDLNGDRDVDTDLSGVIVGLDHKVNSSLLLGGSLSVLRGDSTGELGAGLPKVENQIDSYAGSLYGAWAFTDNSRFVWDVALQNGKNDVSMQLHSVVGDKPLFKTEADADTWAAQVTAGYQYDFHLANVTLTPFALLQYTYLRTQDYTSTVDGLDAFHVDATKQNIFSIPVGVKASADFSFGENLALRPWMSLYVQPNFGDKDVDNRVTAVGLNSVDHVQPDVIGDTSYGAAVGMNFITGETFSSGLSYSFNGSDSSKNHSFTLNAVWKF</sequence>
<dbReference type="Pfam" id="PF03797">
    <property type="entry name" value="Autotransporter"/>
    <property type="match status" value="1"/>
</dbReference>
<gene>
    <name evidence="2" type="ORF">FG381_03540</name>
</gene>
<protein>
    <submittedName>
        <fullName evidence="2">Autotransporter outer membrane beta-barrel domain-containing protein</fullName>
    </submittedName>
</protein>
<dbReference type="InterPro" id="IPR005546">
    <property type="entry name" value="Autotransporte_beta"/>
</dbReference>
<dbReference type="SUPFAM" id="SSF103515">
    <property type="entry name" value="Autotransporter"/>
    <property type="match status" value="1"/>
</dbReference>
<dbReference type="NCBIfam" id="TIGR01414">
    <property type="entry name" value="autotrans_barl"/>
    <property type="match status" value="1"/>
</dbReference>